<dbReference type="OrthoDB" id="3786709at2759"/>
<proteinExistence type="predicted"/>
<reference evidence="3" key="1">
    <citation type="journal article" date="2020" name="Stud. Mycol.">
        <title>101 Dothideomycetes genomes: a test case for predicting lifestyles and emergence of pathogens.</title>
        <authorList>
            <person name="Haridas S."/>
            <person name="Albert R."/>
            <person name="Binder M."/>
            <person name="Bloem J."/>
            <person name="Labutti K."/>
            <person name="Salamov A."/>
            <person name="Andreopoulos B."/>
            <person name="Baker S."/>
            <person name="Barry K."/>
            <person name="Bills G."/>
            <person name="Bluhm B."/>
            <person name="Cannon C."/>
            <person name="Castanera R."/>
            <person name="Culley D."/>
            <person name="Daum C."/>
            <person name="Ezra D."/>
            <person name="Gonzalez J."/>
            <person name="Henrissat B."/>
            <person name="Kuo A."/>
            <person name="Liang C."/>
            <person name="Lipzen A."/>
            <person name="Lutzoni F."/>
            <person name="Magnuson J."/>
            <person name="Mondo S."/>
            <person name="Nolan M."/>
            <person name="Ohm R."/>
            <person name="Pangilinan J."/>
            <person name="Park H.-J."/>
            <person name="Ramirez L."/>
            <person name="Alfaro M."/>
            <person name="Sun H."/>
            <person name="Tritt A."/>
            <person name="Yoshinaga Y."/>
            <person name="Zwiers L.-H."/>
            <person name="Turgeon B."/>
            <person name="Goodwin S."/>
            <person name="Spatafora J."/>
            <person name="Crous P."/>
            <person name="Grigoriev I."/>
        </authorList>
    </citation>
    <scope>NUCLEOTIDE SEQUENCE</scope>
    <source>
        <strain evidence="3">HMLAC05119</strain>
    </source>
</reference>
<dbReference type="Proteomes" id="UP000800096">
    <property type="component" value="Unassembled WGS sequence"/>
</dbReference>
<name>A0A6A5QD80_AMPQU</name>
<dbReference type="AlphaFoldDB" id="A0A6A5QD80"/>
<dbReference type="EMBL" id="ML979138">
    <property type="protein sequence ID" value="KAF1913555.1"/>
    <property type="molecule type" value="Genomic_DNA"/>
</dbReference>
<evidence type="ECO:0000256" key="1">
    <source>
        <dbReference type="SAM" id="Coils"/>
    </source>
</evidence>
<keyword evidence="1" id="KW-0175">Coiled coil</keyword>
<gene>
    <name evidence="3" type="ORF">BDU57DRAFT_540965</name>
</gene>
<evidence type="ECO:0000313" key="4">
    <source>
        <dbReference type="Proteomes" id="UP000800096"/>
    </source>
</evidence>
<accession>A0A6A5QD80</accession>
<feature type="coiled-coil region" evidence="1">
    <location>
        <begin position="478"/>
        <end position="513"/>
    </location>
</feature>
<organism evidence="3 4">
    <name type="scientific">Ampelomyces quisqualis</name>
    <name type="common">Powdery mildew agent</name>
    <dbReference type="NCBI Taxonomy" id="50730"/>
    <lineage>
        <taxon>Eukaryota</taxon>
        <taxon>Fungi</taxon>
        <taxon>Dikarya</taxon>
        <taxon>Ascomycota</taxon>
        <taxon>Pezizomycotina</taxon>
        <taxon>Dothideomycetes</taxon>
        <taxon>Pleosporomycetidae</taxon>
        <taxon>Pleosporales</taxon>
        <taxon>Pleosporineae</taxon>
        <taxon>Phaeosphaeriaceae</taxon>
        <taxon>Ampelomyces</taxon>
    </lineage>
</organism>
<evidence type="ECO:0000256" key="2">
    <source>
        <dbReference type="SAM" id="MobiDB-lite"/>
    </source>
</evidence>
<feature type="compositionally biased region" description="Polar residues" evidence="2">
    <location>
        <begin position="181"/>
        <end position="208"/>
    </location>
</feature>
<feature type="region of interest" description="Disordered" evidence="2">
    <location>
        <begin position="154"/>
        <end position="212"/>
    </location>
</feature>
<sequence length="524" mass="58788">MSSPPPQFTQPAGQPAYEDFDDEFPYHEFLNTEPGDDVFLNTEPGNDVFLNTEPDNDEFLNTEPGDDVFLNTEPDNDEFLNTEPGDDEFLNVEPGDDSAFQDLTFFDANGFQFTADDLLNFDGNMLSGDYDDTELQLDGNALLDWNSSETLIESQQELEHTTGQEDTTSDTDDEAHPVPDPSSNTVVQSTSRSISQQDGSSRAQVQTPAPNPDLEALREHVPILINSPILTQDQKTAILSSLPEAVLNDLYSNVTIPGFAFVSSPSGMTESSYRPLIKHNEVSFSPSGPTPSYPLYSAKFRTTEQARRYRKRSRVAPKDQAPDLHRVRKYGRHYWVQELYNAMIDVSQISDGASSIHRTRFTTLNPDKKFDALDLEATAHHIFDMALSVHERGWTRPKIYHKKAVRGKLVDVSEKSIEARLSQICDCLRQKKAVVDDAVRGGVTLALLCDNPEARSFTKNSNNAGNKKRGERLKLVKKIQARKNKKNAKGKKKEQNEQELEQLELELAQMSSDDDDDESVDESE</sequence>
<protein>
    <submittedName>
        <fullName evidence="3">Uncharacterized protein</fullName>
    </submittedName>
</protein>
<keyword evidence="4" id="KW-1185">Reference proteome</keyword>
<evidence type="ECO:0000313" key="3">
    <source>
        <dbReference type="EMBL" id="KAF1913555.1"/>
    </source>
</evidence>
<feature type="region of interest" description="Disordered" evidence="2">
    <location>
        <begin position="1"/>
        <end position="20"/>
    </location>
</feature>